<feature type="region of interest" description="Disordered" evidence="2">
    <location>
        <begin position="150"/>
        <end position="248"/>
    </location>
</feature>
<dbReference type="Proteomes" id="UP000050795">
    <property type="component" value="Unassembled WGS sequence"/>
</dbReference>
<feature type="region of interest" description="Disordered" evidence="2">
    <location>
        <begin position="270"/>
        <end position="440"/>
    </location>
</feature>
<evidence type="ECO:0000256" key="2">
    <source>
        <dbReference type="SAM" id="MobiDB-lite"/>
    </source>
</evidence>
<evidence type="ECO:0008006" key="5">
    <source>
        <dbReference type="Google" id="ProtNLM"/>
    </source>
</evidence>
<evidence type="ECO:0000256" key="1">
    <source>
        <dbReference type="ARBA" id="ARBA00005807"/>
    </source>
</evidence>
<dbReference type="WBParaSite" id="TREG1_125540.1">
    <property type="protein sequence ID" value="TREG1_125540.1"/>
    <property type="gene ID" value="TREG1_125540"/>
</dbReference>
<organism evidence="3 4">
    <name type="scientific">Trichobilharzia regenti</name>
    <name type="common">Nasal bird schistosome</name>
    <dbReference type="NCBI Taxonomy" id="157069"/>
    <lineage>
        <taxon>Eukaryota</taxon>
        <taxon>Metazoa</taxon>
        <taxon>Spiralia</taxon>
        <taxon>Lophotrochozoa</taxon>
        <taxon>Platyhelminthes</taxon>
        <taxon>Trematoda</taxon>
        <taxon>Digenea</taxon>
        <taxon>Strigeidida</taxon>
        <taxon>Schistosomatoidea</taxon>
        <taxon>Schistosomatidae</taxon>
        <taxon>Trichobilharzia</taxon>
    </lineage>
</organism>
<reference evidence="3" key="1">
    <citation type="submission" date="2022-06" db="EMBL/GenBank/DDBJ databases">
        <authorList>
            <person name="Berger JAMES D."/>
            <person name="Berger JAMES D."/>
        </authorList>
    </citation>
    <scope>NUCLEOTIDE SEQUENCE [LARGE SCALE GENOMIC DNA]</scope>
</reference>
<name>A0AA85J0U9_TRIRE</name>
<feature type="compositionally biased region" description="Basic and acidic residues" evidence="2">
    <location>
        <begin position="278"/>
        <end position="290"/>
    </location>
</feature>
<protein>
    <recommendedName>
        <fullName evidence="5">Mitochondrial fission regulator 2</fullName>
    </recommendedName>
</protein>
<proteinExistence type="inferred from homology"/>
<dbReference type="AlphaFoldDB" id="A0AA85J0U9"/>
<dbReference type="Pfam" id="PF05308">
    <property type="entry name" value="Mito_fiss_reg"/>
    <property type="match status" value="1"/>
</dbReference>
<feature type="compositionally biased region" description="Polar residues" evidence="2">
    <location>
        <begin position="314"/>
        <end position="324"/>
    </location>
</feature>
<reference evidence="4" key="2">
    <citation type="submission" date="2023-11" db="UniProtKB">
        <authorList>
            <consortium name="WormBaseParasite"/>
        </authorList>
    </citation>
    <scope>IDENTIFICATION</scope>
</reference>
<feature type="compositionally biased region" description="Pro residues" evidence="2">
    <location>
        <begin position="500"/>
        <end position="509"/>
    </location>
</feature>
<accession>A0AA85J0U9</accession>
<feature type="region of interest" description="Disordered" evidence="2">
    <location>
        <begin position="464"/>
        <end position="528"/>
    </location>
</feature>
<feature type="compositionally biased region" description="Low complexity" evidence="2">
    <location>
        <begin position="385"/>
        <end position="395"/>
    </location>
</feature>
<evidence type="ECO:0000313" key="4">
    <source>
        <dbReference type="WBParaSite" id="TREG1_125540.1"/>
    </source>
</evidence>
<keyword evidence="3" id="KW-1185">Reference proteome</keyword>
<dbReference type="InterPro" id="IPR007972">
    <property type="entry name" value="Mtfr1"/>
</dbReference>
<comment type="similarity">
    <text evidence="1">Belongs to the MTFR1 family.</text>
</comment>
<feature type="compositionally biased region" description="Basic residues" evidence="2">
    <location>
        <begin position="187"/>
        <end position="205"/>
    </location>
</feature>
<feature type="compositionally biased region" description="Basic and acidic residues" evidence="2">
    <location>
        <begin position="354"/>
        <end position="368"/>
    </location>
</feature>
<evidence type="ECO:0000313" key="3">
    <source>
        <dbReference type="Proteomes" id="UP000050795"/>
    </source>
</evidence>
<feature type="compositionally biased region" description="Polar residues" evidence="2">
    <location>
        <begin position="211"/>
        <end position="226"/>
    </location>
</feature>
<feature type="compositionally biased region" description="Polar residues" evidence="2">
    <location>
        <begin position="162"/>
        <end position="184"/>
    </location>
</feature>
<feature type="compositionally biased region" description="Pro residues" evidence="2">
    <location>
        <begin position="327"/>
        <end position="345"/>
    </location>
</feature>
<sequence>MSQHVLNVLQNLLTCLRSYCSIRYVIRFLPNGSLAPRLDIYNNNKILFGKPTLHYNADDDCDCSLTDSNVLYTSSSADFDVEDDDDVYIVGRKALHLSPIPKWATSNCLTVKRRVPVPHSYSSSVKLNTSSQHPDVPVYYIGSFSNVHTSSPNLPSKPVQPSLRQNNDNGKTSLHTTEPIISQTERGRKHHHHHRRRNMKGRRLGGGKLSGTPTASSMHDSTSFTDSDGDVGALSKRHPTKASQSNRITQLEAELSRLRSQIAQLILAQEMSRSSVSDVDRSGIPHRPDADGESDTGRSSVAKQDETKMYNKSEGANISSTCVSSIAPPPPPLLPPPPPPPPLPPMLLSTSVEETSRGNWRDQLQEKLRAKKNNSSDKISTPLKGSLSASQHSASGGAGGGDMSSVLKELQTGSIKLRTVPRSPGGTPIRQKKSPIHSGSDPCAIIARALQAKFSHLRSLMDNSVSDEENSSQSKIPLDSGLGPGCDDIWSPKRKTNDSPSPPPLPTPSLPFGQHMLRSVNRQTNAFQ</sequence>
<dbReference type="PANTHER" id="PTHR14215">
    <property type="entry name" value="PROTEIN OF UNKNOWN FUNCTION DUF729"/>
    <property type="match status" value="1"/>
</dbReference>
<dbReference type="PANTHER" id="PTHR14215:SF0">
    <property type="entry name" value="WH2 DOMAIN-CONTAINING PROTEIN"/>
    <property type="match status" value="1"/>
</dbReference>